<evidence type="ECO:0000313" key="2">
    <source>
        <dbReference type="Proteomes" id="UP000594014"/>
    </source>
</evidence>
<protein>
    <submittedName>
        <fullName evidence="1">Diguanylate cyclase</fullName>
    </submittedName>
</protein>
<reference evidence="1" key="1">
    <citation type="submission" date="2019-08" db="EMBL/GenBank/DDBJ databases">
        <title>Genome sequence of Clostridiales bacterium MT110.</title>
        <authorList>
            <person name="Cao J."/>
        </authorList>
    </citation>
    <scope>NUCLEOTIDE SEQUENCE</scope>
    <source>
        <strain evidence="1">MT110</strain>
    </source>
</reference>
<accession>A0ACD1AAR8</accession>
<gene>
    <name evidence="1" type="ORF">FRZ06_09080</name>
</gene>
<sequence>MEKYLRIDNNLMAAAMLGIVVLIAFRRLDRSDRLNKVFLITSQIVIFELLLETATCVLNRSMAVWAAPLSTALHVILYSLAPVLTYFWYLLISNWCIPDRKLTHRSHYLFTIPVFINFVITVLSPVYGLVFYIDGTNVYHRGPLFVLSVSIVYFYIAYAFLLVCMHRGKIVKEEYTPMLVFGILPLIGGFVQAHFYGALLMWSSASYSLVVVYIFLQQRMVHIDDLTGAWTRSTFEYCINRRKRQKRYEAFGLIVLDIDELKRINDEHGHFEGDYALRTTVQLIKSVLRKTDIIARTGGDEFLIILDCNTREKIDVTVDRIKDSFRKHNENSNKEYVLDCSIGAELYDSNFESFDQFMHYVDSLMYHNKRRKKYG</sequence>
<dbReference type="EMBL" id="CP042469">
    <property type="protein sequence ID" value="QOX63492.1"/>
    <property type="molecule type" value="Genomic_DNA"/>
</dbReference>
<dbReference type="Proteomes" id="UP000594014">
    <property type="component" value="Chromosome"/>
</dbReference>
<organism evidence="1 2">
    <name type="scientific">Anoxybacterium hadale</name>
    <dbReference type="NCBI Taxonomy" id="3408580"/>
    <lineage>
        <taxon>Bacteria</taxon>
        <taxon>Bacillati</taxon>
        <taxon>Bacillota</taxon>
        <taxon>Clostridia</taxon>
        <taxon>Peptostreptococcales</taxon>
        <taxon>Anaerovoracaceae</taxon>
        <taxon>Anoxybacterium</taxon>
    </lineage>
</organism>
<name>A0ACD1AAR8_9FIRM</name>
<evidence type="ECO:0000313" key="1">
    <source>
        <dbReference type="EMBL" id="QOX63492.1"/>
    </source>
</evidence>
<keyword evidence="2" id="KW-1185">Reference proteome</keyword>
<proteinExistence type="predicted"/>